<feature type="compositionally biased region" description="Acidic residues" evidence="8">
    <location>
        <begin position="362"/>
        <end position="379"/>
    </location>
</feature>
<evidence type="ECO:0000256" key="4">
    <source>
        <dbReference type="ARBA" id="ARBA00022692"/>
    </source>
</evidence>
<dbReference type="OrthoDB" id="871140at2"/>
<feature type="transmembrane region" description="Helical" evidence="7">
    <location>
        <begin position="234"/>
        <end position="253"/>
    </location>
</feature>
<dbReference type="InterPro" id="IPR001640">
    <property type="entry name" value="Lgt"/>
</dbReference>
<feature type="transmembrane region" description="Helical" evidence="7">
    <location>
        <begin position="172"/>
        <end position="194"/>
    </location>
</feature>
<keyword evidence="6 7" id="KW-0472">Membrane</keyword>
<dbReference type="Proteomes" id="UP000632659">
    <property type="component" value="Unassembled WGS sequence"/>
</dbReference>
<feature type="transmembrane region" description="Helical" evidence="7">
    <location>
        <begin position="25"/>
        <end position="45"/>
    </location>
</feature>
<dbReference type="HAMAP" id="MF_01147">
    <property type="entry name" value="Lgt"/>
    <property type="match status" value="1"/>
</dbReference>
<dbReference type="Pfam" id="PF01790">
    <property type="entry name" value="LGT"/>
    <property type="match status" value="1"/>
</dbReference>
<dbReference type="AlphaFoldDB" id="A0A8J6P6M5"/>
<feature type="binding site" evidence="7">
    <location>
        <position position="142"/>
    </location>
    <ligand>
        <name>a 1,2-diacyl-sn-glycero-3-phospho-(1'-sn-glycerol)</name>
        <dbReference type="ChEBI" id="CHEBI:64716"/>
    </ligand>
</feature>
<comment type="catalytic activity">
    <reaction evidence="7">
        <text>L-cysteinyl-[prolipoprotein] + a 1,2-diacyl-sn-glycero-3-phospho-(1'-sn-glycerol) = an S-1,2-diacyl-sn-glyceryl-L-cysteinyl-[prolipoprotein] + sn-glycerol 1-phosphate + H(+)</text>
        <dbReference type="Rhea" id="RHEA:56712"/>
        <dbReference type="Rhea" id="RHEA-COMP:14679"/>
        <dbReference type="Rhea" id="RHEA-COMP:14680"/>
        <dbReference type="ChEBI" id="CHEBI:15378"/>
        <dbReference type="ChEBI" id="CHEBI:29950"/>
        <dbReference type="ChEBI" id="CHEBI:57685"/>
        <dbReference type="ChEBI" id="CHEBI:64716"/>
        <dbReference type="ChEBI" id="CHEBI:140658"/>
        <dbReference type="EC" id="2.5.1.145"/>
    </reaction>
</comment>
<evidence type="ECO:0000256" key="3">
    <source>
        <dbReference type="ARBA" id="ARBA00022679"/>
    </source>
</evidence>
<name>A0A8J6P6M5_9FIRM</name>
<gene>
    <name evidence="7 9" type="primary">lgt</name>
    <name evidence="9" type="ORF">H8702_03930</name>
</gene>
<evidence type="ECO:0000256" key="8">
    <source>
        <dbReference type="SAM" id="MobiDB-lite"/>
    </source>
</evidence>
<dbReference type="RefSeq" id="WP_093988668.1">
    <property type="nucleotide sequence ID" value="NZ_FYDD01000003.1"/>
</dbReference>
<feature type="compositionally biased region" description="Basic and acidic residues" evidence="8">
    <location>
        <begin position="301"/>
        <end position="314"/>
    </location>
</feature>
<evidence type="ECO:0000313" key="9">
    <source>
        <dbReference type="EMBL" id="MBC8610274.1"/>
    </source>
</evidence>
<comment type="function">
    <text evidence="7">Catalyzes the transfer of the diacylglyceryl group from phosphatidylglycerol to the sulfhydryl group of the N-terminal cysteine of a prolipoprotein, the first step in the formation of mature lipoproteins.</text>
</comment>
<evidence type="ECO:0000313" key="10">
    <source>
        <dbReference type="Proteomes" id="UP000632659"/>
    </source>
</evidence>
<organism evidence="9 10">
    <name type="scientific">Massiliimalia timonensis</name>
    <dbReference type="NCBI Taxonomy" id="1987501"/>
    <lineage>
        <taxon>Bacteria</taxon>
        <taxon>Bacillati</taxon>
        <taxon>Bacillota</taxon>
        <taxon>Clostridia</taxon>
        <taxon>Eubacteriales</taxon>
        <taxon>Oscillospiraceae</taxon>
        <taxon>Massiliimalia</taxon>
    </lineage>
</organism>
<feature type="transmembrane region" description="Helical" evidence="7">
    <location>
        <begin position="206"/>
        <end position="222"/>
    </location>
</feature>
<keyword evidence="10" id="KW-1185">Reference proteome</keyword>
<keyword evidence="3 7" id="KW-0808">Transferase</keyword>
<dbReference type="UniPathway" id="UPA00664"/>
<accession>A0A8J6P6M5</accession>
<dbReference type="GO" id="GO:0042158">
    <property type="term" value="P:lipoprotein biosynthetic process"/>
    <property type="evidence" value="ECO:0007669"/>
    <property type="project" value="UniProtKB-UniRule"/>
</dbReference>
<sequence length="393" mass="44271">MNVAFPNLNLEFTMNPFIDVFGLEIAWYAIIIAFGFILAAAYGISRMKQFGLDADRAIDAILAGMVGGIIGARIYYVVFSWDNYKDNLLEIFNIRNGGLAIYGGIIGALIFGLIMCKIRKVKMLPMLDVTALGFLIGQCVGRWGNFVNAEAYGSSVSDNYLLGMSVPGEEALVHPCFLYESVWCLIGFILLHFYSKRRKFDGEVGLMYLMWYGAGRMVIEGLRTDSLYLGNLRVSQILSGLLLIGALIVWLVIRSRIKRNNDPEYLKLYVKTEESKELLELAQLRNKDPKAYAQLQKEKKEERKAAKMAKKEQKVSGPEDDMEIEEAEEGVDSPDVTEQEVSAESESTEEIEEPEVLKETEVVSDDEPEETESADEEETEEKKQSDTYEGKDE</sequence>
<evidence type="ECO:0000256" key="1">
    <source>
        <dbReference type="ARBA" id="ARBA00007150"/>
    </source>
</evidence>
<feature type="transmembrane region" description="Helical" evidence="7">
    <location>
        <begin position="57"/>
        <end position="79"/>
    </location>
</feature>
<evidence type="ECO:0000256" key="6">
    <source>
        <dbReference type="ARBA" id="ARBA00023136"/>
    </source>
</evidence>
<comment type="similarity">
    <text evidence="1 7">Belongs to the Lgt family.</text>
</comment>
<dbReference type="GO" id="GO:0008961">
    <property type="term" value="F:phosphatidylglycerol-prolipoprotein diacylglyceryl transferase activity"/>
    <property type="evidence" value="ECO:0007669"/>
    <property type="project" value="UniProtKB-UniRule"/>
</dbReference>
<dbReference type="NCBIfam" id="TIGR00544">
    <property type="entry name" value="lgt"/>
    <property type="match status" value="1"/>
</dbReference>
<comment type="caution">
    <text evidence="9">The sequence shown here is derived from an EMBL/GenBank/DDBJ whole genome shotgun (WGS) entry which is preliminary data.</text>
</comment>
<dbReference type="PANTHER" id="PTHR30589">
    <property type="entry name" value="PROLIPOPROTEIN DIACYLGLYCERYL TRANSFERASE"/>
    <property type="match status" value="1"/>
</dbReference>
<feature type="transmembrane region" description="Helical" evidence="7">
    <location>
        <begin position="99"/>
        <end position="116"/>
    </location>
</feature>
<feature type="compositionally biased region" description="Acidic residues" evidence="8">
    <location>
        <begin position="318"/>
        <end position="354"/>
    </location>
</feature>
<evidence type="ECO:0000256" key="7">
    <source>
        <dbReference type="HAMAP-Rule" id="MF_01147"/>
    </source>
</evidence>
<evidence type="ECO:0000256" key="5">
    <source>
        <dbReference type="ARBA" id="ARBA00022989"/>
    </source>
</evidence>
<feature type="compositionally biased region" description="Basic and acidic residues" evidence="8">
    <location>
        <begin position="380"/>
        <end position="393"/>
    </location>
</feature>
<keyword evidence="5 7" id="KW-1133">Transmembrane helix</keyword>
<reference evidence="9" key="1">
    <citation type="submission" date="2020-08" db="EMBL/GenBank/DDBJ databases">
        <title>Genome public.</title>
        <authorList>
            <person name="Liu C."/>
            <person name="Sun Q."/>
        </authorList>
    </citation>
    <scope>NUCLEOTIDE SEQUENCE</scope>
    <source>
        <strain evidence="9">NSJ-15</strain>
    </source>
</reference>
<proteinExistence type="inferred from homology"/>
<dbReference type="GO" id="GO:0005886">
    <property type="term" value="C:plasma membrane"/>
    <property type="evidence" value="ECO:0007669"/>
    <property type="project" value="UniProtKB-SubCell"/>
</dbReference>
<dbReference type="PROSITE" id="PS01311">
    <property type="entry name" value="LGT"/>
    <property type="match status" value="1"/>
</dbReference>
<comment type="subcellular location">
    <subcellularLocation>
        <location evidence="7">Cell membrane</location>
        <topology evidence="7">Multi-pass membrane protein</topology>
    </subcellularLocation>
</comment>
<comment type="pathway">
    <text evidence="7">Protein modification; lipoprotein biosynthesis (diacylglyceryl transfer).</text>
</comment>
<feature type="region of interest" description="Disordered" evidence="8">
    <location>
        <begin position="301"/>
        <end position="393"/>
    </location>
</feature>
<dbReference type="EMBL" id="JACRTL010000001">
    <property type="protein sequence ID" value="MBC8610274.1"/>
    <property type="molecule type" value="Genomic_DNA"/>
</dbReference>
<evidence type="ECO:0000256" key="2">
    <source>
        <dbReference type="ARBA" id="ARBA00022475"/>
    </source>
</evidence>
<protein>
    <recommendedName>
        <fullName evidence="7">Phosphatidylglycerol--prolipoprotein diacylglyceryl transferase</fullName>
        <ecNumber evidence="7">2.5.1.145</ecNumber>
    </recommendedName>
</protein>
<keyword evidence="4 7" id="KW-0812">Transmembrane</keyword>
<dbReference type="PANTHER" id="PTHR30589:SF0">
    <property type="entry name" value="PHOSPHATIDYLGLYCEROL--PROLIPOPROTEIN DIACYLGLYCERYL TRANSFERASE"/>
    <property type="match status" value="1"/>
</dbReference>
<keyword evidence="2 7" id="KW-1003">Cell membrane</keyword>
<dbReference type="EC" id="2.5.1.145" evidence="7"/>